<accession>A0A2D2W2B4</accession>
<protein>
    <recommendedName>
        <fullName evidence="3">F5/8 type C domain-containing protein</fullName>
    </recommendedName>
</protein>
<dbReference type="Proteomes" id="UP000241675">
    <property type="component" value="Segment"/>
</dbReference>
<evidence type="ECO:0000313" key="1">
    <source>
        <dbReference type="EMBL" id="ATS92277.1"/>
    </source>
</evidence>
<dbReference type="Gene3D" id="2.60.120.260">
    <property type="entry name" value="Galactose-binding domain-like"/>
    <property type="match status" value="1"/>
</dbReference>
<organism evidence="1 2">
    <name type="scientific">Stenotrophomonas phage vB_SmaS_DLP_5</name>
    <dbReference type="NCBI Taxonomy" id="2044561"/>
    <lineage>
        <taxon>Viruses</taxon>
        <taxon>Duplodnaviria</taxon>
        <taxon>Heunggongvirae</taxon>
        <taxon>Uroviricota</taxon>
        <taxon>Caudoviricetes</taxon>
        <taxon>Delepquintavirus</taxon>
        <taxon>Delepquintavirus DLP5</taxon>
    </lineage>
</organism>
<reference evidence="1 2" key="2">
    <citation type="submission" date="2017-11" db="EMBL/GenBank/DDBJ databases">
        <title>Lysogenic conversion of Stenotrophomonas maltophilia by temperate phage DLP4.</title>
        <authorList>
            <person name="Dennis J."/>
            <person name="Stothard P."/>
        </authorList>
    </citation>
    <scope>NUCLEOTIDE SEQUENCE [LARGE SCALE GENOMIC DNA]</scope>
</reference>
<keyword evidence="2" id="KW-1185">Reference proteome</keyword>
<evidence type="ECO:0000313" key="2">
    <source>
        <dbReference type="Proteomes" id="UP000241675"/>
    </source>
</evidence>
<dbReference type="SUPFAM" id="SSF49785">
    <property type="entry name" value="Galactose-binding domain-like"/>
    <property type="match status" value="1"/>
</dbReference>
<proteinExistence type="predicted"/>
<evidence type="ECO:0008006" key="3">
    <source>
        <dbReference type="Google" id="ProtNLM"/>
    </source>
</evidence>
<dbReference type="InterPro" id="IPR008979">
    <property type="entry name" value="Galactose-bd-like_sf"/>
</dbReference>
<dbReference type="EMBL" id="MG189906">
    <property type="protein sequence ID" value="ATS92277.1"/>
    <property type="molecule type" value="Genomic_DNA"/>
</dbReference>
<dbReference type="OrthoDB" id="2985at10239"/>
<gene>
    <name evidence="1" type="ORF">DLP05_019</name>
</gene>
<reference evidence="2" key="1">
    <citation type="submission" date="2017-10" db="EMBL/GenBank/DDBJ databases">
        <authorList>
            <person name="Peters D.L."/>
        </authorList>
    </citation>
    <scope>NUCLEOTIDE SEQUENCE [LARGE SCALE GENOMIC DNA]</scope>
</reference>
<name>A0A2D2W2B4_9CAUD</name>
<sequence>MSVIKGTANGHYDFLNQLQAILCDAGHAWNKSYTGTGNGRITGMNEESGGYVGGPDSIAETFTITATSPTQFSVEGSVSGVIGTTAVNVAFNHAKLKFRIVPGTTAFVAGDKFILNTTPKWQLVRRIGTRGSAYRPSDMVNSQNLWSTDQEYASKPAAQLPAHAGIQLIKEEVVGQFVIRAYNGSGNFTPKSFDLQYSDDGVNYTTAQSWADVVIASNEAKAFDVTEAVTPHLYWRLRFKTTAVDNVEVRVAALEFRRSAGDTFTISGGAEVLFKAPGLGGLESILVGCELYESVSSAVYNLNWYAPRNFDDKKRLRNMLPSSGFVGTPMTNQSFNFWVFVNGQRVIIVCRIGSVYIGGYFGFGNPYEIQTNHQYPMILGGCTDEEATRFDTTNAENRIYCNPGRWTLRAFYPASGWVRHANLREVGNNVAAGSGVEDGKVFPAAMVGSGDVRYLYRDNVDGSLPMFPSVIGGANPRHMWGEFDGVYWTTGFNNLPEAIITREGFDHMVFQDMFRTTYQDYYAVRMD</sequence>